<evidence type="ECO:0000313" key="2">
    <source>
        <dbReference type="Proteomes" id="UP000018130"/>
    </source>
</evidence>
<dbReference type="Proteomes" id="UP000018130">
    <property type="component" value="Unassembled WGS sequence"/>
</dbReference>
<proteinExistence type="predicted"/>
<dbReference type="AlphaFoldDB" id="T2JN74"/>
<gene>
    <name evidence="1" type="ORF">CWATWH0402_2583</name>
</gene>
<dbReference type="GO" id="GO:0005886">
    <property type="term" value="C:plasma membrane"/>
    <property type="evidence" value="ECO:0007669"/>
    <property type="project" value="TreeGrafter"/>
</dbReference>
<dbReference type="InterPro" id="IPR027417">
    <property type="entry name" value="P-loop_NTPase"/>
</dbReference>
<dbReference type="PANTHER" id="PTHR32309:SF13">
    <property type="entry name" value="FERRIC ENTEROBACTIN TRANSPORT PROTEIN FEPE"/>
    <property type="match status" value="1"/>
</dbReference>
<dbReference type="EMBL" id="CAQN01000463">
    <property type="protein sequence ID" value="CCQ66705.1"/>
    <property type="molecule type" value="Genomic_DNA"/>
</dbReference>
<dbReference type="PANTHER" id="PTHR32309">
    <property type="entry name" value="TYROSINE-PROTEIN KINASE"/>
    <property type="match status" value="1"/>
</dbReference>
<evidence type="ECO:0008006" key="3">
    <source>
        <dbReference type="Google" id="ProtNLM"/>
    </source>
</evidence>
<dbReference type="InterPro" id="IPR050445">
    <property type="entry name" value="Bact_polysacc_biosynth/exp"/>
</dbReference>
<dbReference type="Gene3D" id="3.40.50.300">
    <property type="entry name" value="P-loop containing nucleotide triphosphate hydrolases"/>
    <property type="match status" value="1"/>
</dbReference>
<dbReference type="GO" id="GO:0004713">
    <property type="term" value="F:protein tyrosine kinase activity"/>
    <property type="evidence" value="ECO:0007669"/>
    <property type="project" value="TreeGrafter"/>
</dbReference>
<organism evidence="1 2">
    <name type="scientific">Crocosphaera watsonii WH 0402</name>
    <dbReference type="NCBI Taxonomy" id="1284629"/>
    <lineage>
        <taxon>Bacteria</taxon>
        <taxon>Bacillati</taxon>
        <taxon>Cyanobacteriota</taxon>
        <taxon>Cyanophyceae</taxon>
        <taxon>Oscillatoriophycideae</taxon>
        <taxon>Chroococcales</taxon>
        <taxon>Aphanothecaceae</taxon>
        <taxon>Crocosphaera</taxon>
    </lineage>
</organism>
<dbReference type="RefSeq" id="WP_048325009.1">
    <property type="nucleotide sequence ID" value="NZ_CAQN01000463.1"/>
</dbReference>
<sequence length="135" mass="15240">MDNQISPEQAIEISSLDQNLHVIAGKPHGRNAPVLLRSEKFSQLMEQWKEKFDLVIVDCPPLVGLPDAKLVSQNTDGLLLVLRLDKTMKDVVKEALGEIKLAQLPLLGVVANGAKQYTLKTYGYYKQYQQYYHKS</sequence>
<reference evidence="1 2" key="1">
    <citation type="submission" date="2013-01" db="EMBL/GenBank/DDBJ databases">
        <authorList>
            <person name="Bench S."/>
        </authorList>
    </citation>
    <scope>NUCLEOTIDE SEQUENCE [LARGE SCALE GENOMIC DNA]</scope>
    <source>
        <strain evidence="1 2">WH 0402</strain>
    </source>
</reference>
<comment type="caution">
    <text evidence="1">The sequence shown here is derived from an EMBL/GenBank/DDBJ whole genome shotgun (WGS) entry which is preliminary data.</text>
</comment>
<protein>
    <recommendedName>
        <fullName evidence="3">Non-specific protein-tyrosine kinase</fullName>
    </recommendedName>
</protein>
<dbReference type="SUPFAM" id="SSF52540">
    <property type="entry name" value="P-loop containing nucleoside triphosphate hydrolases"/>
    <property type="match status" value="1"/>
</dbReference>
<accession>T2JN74</accession>
<evidence type="ECO:0000313" key="1">
    <source>
        <dbReference type="EMBL" id="CCQ66705.1"/>
    </source>
</evidence>
<reference evidence="1 2" key="2">
    <citation type="submission" date="2013-09" db="EMBL/GenBank/DDBJ databases">
        <title>Whole genome comparison of six Crocosphaera watsonii strains with differing phenotypes.</title>
        <authorList>
            <person name="Bench S.R."/>
            <person name="Heller P."/>
            <person name="Frank I."/>
            <person name="Arciniega M."/>
            <person name="Shilova I.N."/>
            <person name="Zehr J.P."/>
        </authorList>
    </citation>
    <scope>NUCLEOTIDE SEQUENCE [LARGE SCALE GENOMIC DNA]</scope>
    <source>
        <strain evidence="1 2">WH 0402</strain>
    </source>
</reference>
<name>T2JN74_CROWT</name>